<feature type="non-terminal residue" evidence="6">
    <location>
        <position position="1"/>
    </location>
</feature>
<evidence type="ECO:0000256" key="2">
    <source>
        <dbReference type="ARBA" id="ARBA00022793"/>
    </source>
</evidence>
<keyword evidence="2" id="KW-0210">Decarboxylase</keyword>
<dbReference type="PRINTS" id="PR01179">
    <property type="entry name" value="ODADCRBXLASE"/>
</dbReference>
<organism evidence="6">
    <name type="scientific">marine sediment metagenome</name>
    <dbReference type="NCBI Taxonomy" id="412755"/>
    <lineage>
        <taxon>unclassified sequences</taxon>
        <taxon>metagenomes</taxon>
        <taxon>ecological metagenomes</taxon>
    </lineage>
</organism>
<dbReference type="InterPro" id="IPR009006">
    <property type="entry name" value="Ala_racemase/Decarboxylase_C"/>
</dbReference>
<name>X0WE28_9ZZZZ</name>
<reference evidence="6" key="1">
    <citation type="journal article" date="2014" name="Front. Microbiol.">
        <title>High frequency of phylogenetically diverse reductive dehalogenase-homologous genes in deep subseafloor sedimentary metagenomes.</title>
        <authorList>
            <person name="Kawai M."/>
            <person name="Futagami T."/>
            <person name="Toyoda A."/>
            <person name="Takaki Y."/>
            <person name="Nishi S."/>
            <person name="Hori S."/>
            <person name="Arai W."/>
            <person name="Tsubouchi T."/>
            <person name="Morono Y."/>
            <person name="Uchiyama I."/>
            <person name="Ito T."/>
            <person name="Fujiyama A."/>
            <person name="Inagaki F."/>
            <person name="Takami H."/>
        </authorList>
    </citation>
    <scope>NUCLEOTIDE SEQUENCE</scope>
    <source>
        <strain evidence="6">Expedition CK06-06</strain>
    </source>
</reference>
<dbReference type="InterPro" id="IPR022644">
    <property type="entry name" value="De-COase2_N"/>
</dbReference>
<dbReference type="PANTHER" id="PTHR43727">
    <property type="entry name" value="DIAMINOPIMELATE DECARBOXYLASE"/>
    <property type="match status" value="1"/>
</dbReference>
<dbReference type="EMBL" id="BARS01031852">
    <property type="protein sequence ID" value="GAG22808.1"/>
    <property type="molecule type" value="Genomic_DNA"/>
</dbReference>
<dbReference type="PRINTS" id="PR01181">
    <property type="entry name" value="DAPDCRBXLASE"/>
</dbReference>
<sequence length="261" mass="27843">NPTICFSIKSLSNINILRRLAEAGSGFDVVSGGEIARAMAVGADPRKIVYAGVGKTDREINEAIAAGIGVFNVESEAEFENLSRLAAAASRQIRAALRVNPDVDPKTHRYTTTGKKETKFGVDIERAERFFAAYGRDANVHLDAIHLHIGSLIYSAEPYIDAINKTLDLIARLKAAGVEVRMLDIGGGFAADYEVGKSPTAADYADQIVPLLVGAGVEVVLEPGRSIAGNAGVLVTQVQYVKEGGERNFVIVDAAMTDLLR</sequence>
<keyword evidence="3" id="KW-0663">Pyridoxal phosphate</keyword>
<gene>
    <name evidence="6" type="ORF">S01H1_49503</name>
</gene>
<evidence type="ECO:0000313" key="6">
    <source>
        <dbReference type="EMBL" id="GAG22808.1"/>
    </source>
</evidence>
<dbReference type="Pfam" id="PF02784">
    <property type="entry name" value="Orn_Arg_deC_N"/>
    <property type="match status" value="1"/>
</dbReference>
<protein>
    <recommendedName>
        <fullName evidence="5">Orn/DAP/Arg decarboxylase 2 N-terminal domain-containing protein</fullName>
    </recommendedName>
</protein>
<evidence type="ECO:0000256" key="4">
    <source>
        <dbReference type="ARBA" id="ARBA00023239"/>
    </source>
</evidence>
<feature type="non-terminal residue" evidence="6">
    <location>
        <position position="261"/>
    </location>
</feature>
<dbReference type="GO" id="GO:0008836">
    <property type="term" value="F:diaminopimelate decarboxylase activity"/>
    <property type="evidence" value="ECO:0007669"/>
    <property type="project" value="InterPro"/>
</dbReference>
<dbReference type="Gene3D" id="2.40.37.10">
    <property type="entry name" value="Lyase, Ornithine Decarboxylase, Chain A, domain 1"/>
    <property type="match status" value="1"/>
</dbReference>
<keyword evidence="4" id="KW-0456">Lyase</keyword>
<dbReference type="CDD" id="cd06828">
    <property type="entry name" value="PLPDE_III_DapDC"/>
    <property type="match status" value="1"/>
</dbReference>
<evidence type="ECO:0000256" key="1">
    <source>
        <dbReference type="ARBA" id="ARBA00001933"/>
    </source>
</evidence>
<accession>X0WE28</accession>
<dbReference type="AlphaFoldDB" id="X0WE28"/>
<proteinExistence type="predicted"/>
<feature type="domain" description="Orn/DAP/Arg decarboxylase 2 N-terminal" evidence="5">
    <location>
        <begin position="3"/>
        <end position="228"/>
    </location>
</feature>
<evidence type="ECO:0000256" key="3">
    <source>
        <dbReference type="ARBA" id="ARBA00022898"/>
    </source>
</evidence>
<dbReference type="InterPro" id="IPR029066">
    <property type="entry name" value="PLP-binding_barrel"/>
</dbReference>
<evidence type="ECO:0000259" key="5">
    <source>
        <dbReference type="Pfam" id="PF02784"/>
    </source>
</evidence>
<comment type="caution">
    <text evidence="6">The sequence shown here is derived from an EMBL/GenBank/DDBJ whole genome shotgun (WGS) entry which is preliminary data.</text>
</comment>
<dbReference type="InterPro" id="IPR002986">
    <property type="entry name" value="DAP_deCOOHase_LysA"/>
</dbReference>
<dbReference type="PANTHER" id="PTHR43727:SF2">
    <property type="entry name" value="GROUP IV DECARBOXYLASE"/>
    <property type="match status" value="1"/>
</dbReference>
<comment type="cofactor">
    <cofactor evidence="1">
        <name>pyridoxal 5'-phosphate</name>
        <dbReference type="ChEBI" id="CHEBI:597326"/>
    </cofactor>
</comment>
<dbReference type="Gene3D" id="3.20.20.10">
    <property type="entry name" value="Alanine racemase"/>
    <property type="match status" value="1"/>
</dbReference>
<dbReference type="InterPro" id="IPR000183">
    <property type="entry name" value="Orn/DAP/Arg_de-COase"/>
</dbReference>
<dbReference type="SUPFAM" id="SSF51419">
    <property type="entry name" value="PLP-binding barrel"/>
    <property type="match status" value="1"/>
</dbReference>
<dbReference type="FunFam" id="3.20.20.10:FF:000003">
    <property type="entry name" value="Diaminopimelate decarboxylase"/>
    <property type="match status" value="1"/>
</dbReference>
<dbReference type="GO" id="GO:0009089">
    <property type="term" value="P:lysine biosynthetic process via diaminopimelate"/>
    <property type="evidence" value="ECO:0007669"/>
    <property type="project" value="InterPro"/>
</dbReference>